<name>A0AA48HXX1_9FIRM</name>
<keyword evidence="3 7" id="KW-0597">Phosphoprotein</keyword>
<dbReference type="Pfam" id="PF00550">
    <property type="entry name" value="PP-binding"/>
    <property type="match status" value="1"/>
</dbReference>
<proteinExistence type="inferred from homology"/>
<evidence type="ECO:0000256" key="2">
    <source>
        <dbReference type="ARBA" id="ARBA00022516"/>
    </source>
</evidence>
<evidence type="ECO:0000256" key="5">
    <source>
        <dbReference type="ARBA" id="ARBA00023098"/>
    </source>
</evidence>
<feature type="modified residue" description="O-(pantetheine 4'-phosphoryl)serine" evidence="7">
    <location>
        <position position="35"/>
    </location>
</feature>
<dbReference type="PROSITE" id="PS50075">
    <property type="entry name" value="CARRIER"/>
    <property type="match status" value="1"/>
</dbReference>
<keyword evidence="5 7" id="KW-0443">Lipid metabolism</keyword>
<dbReference type="HAMAP" id="MF_01217">
    <property type="entry name" value="Acyl_carrier"/>
    <property type="match status" value="1"/>
</dbReference>
<gene>
    <name evidence="7" type="primary">acpP</name>
    <name evidence="9" type="ORF">CfP315_0248</name>
</gene>
<dbReference type="SUPFAM" id="SSF47336">
    <property type="entry name" value="ACP-like"/>
    <property type="match status" value="1"/>
</dbReference>
<dbReference type="GO" id="GO:0000035">
    <property type="term" value="F:acyl binding"/>
    <property type="evidence" value="ECO:0007669"/>
    <property type="project" value="TreeGrafter"/>
</dbReference>
<dbReference type="AlphaFoldDB" id="A0AA48HXX1"/>
<dbReference type="InterPro" id="IPR036736">
    <property type="entry name" value="ACP-like_sf"/>
</dbReference>
<dbReference type="EMBL" id="AP027924">
    <property type="protein sequence ID" value="BED91731.1"/>
    <property type="molecule type" value="Genomic_DNA"/>
</dbReference>
<protein>
    <recommendedName>
        <fullName evidence="7">Acyl carrier protein</fullName>
        <shortName evidence="7">ACP</shortName>
    </recommendedName>
</protein>
<keyword evidence="2 7" id="KW-0444">Lipid biosynthesis</keyword>
<dbReference type="KEGG" id="ips:CfP315_0248"/>
<evidence type="ECO:0000313" key="9">
    <source>
        <dbReference type="EMBL" id="BED91731.1"/>
    </source>
</evidence>
<keyword evidence="1 7" id="KW-0596">Phosphopantetheine</keyword>
<dbReference type="NCBIfam" id="NF002150">
    <property type="entry name" value="PRK00982.1-4"/>
    <property type="match status" value="1"/>
</dbReference>
<evidence type="ECO:0000256" key="4">
    <source>
        <dbReference type="ARBA" id="ARBA00022832"/>
    </source>
</evidence>
<keyword evidence="4 7" id="KW-0276">Fatty acid metabolism</keyword>
<keyword evidence="6 7" id="KW-0275">Fatty acid biosynthesis</keyword>
<dbReference type="Gene3D" id="1.10.1200.10">
    <property type="entry name" value="ACP-like"/>
    <property type="match status" value="1"/>
</dbReference>
<dbReference type="PANTHER" id="PTHR20863">
    <property type="entry name" value="ACYL CARRIER PROTEIN"/>
    <property type="match status" value="1"/>
</dbReference>
<feature type="domain" description="Carrier" evidence="8">
    <location>
        <begin position="1"/>
        <end position="75"/>
    </location>
</feature>
<evidence type="ECO:0000256" key="1">
    <source>
        <dbReference type="ARBA" id="ARBA00022450"/>
    </source>
</evidence>
<organism evidence="9">
    <name type="scientific">Candidatus Improbicoccus pseudotrichonymphae</name>
    <dbReference type="NCBI Taxonomy" id="3033792"/>
    <lineage>
        <taxon>Bacteria</taxon>
        <taxon>Bacillati</taxon>
        <taxon>Bacillota</taxon>
        <taxon>Clostridia</taxon>
        <taxon>Candidatus Improbicoccus</taxon>
    </lineage>
</organism>
<dbReference type="InterPro" id="IPR003231">
    <property type="entry name" value="ACP"/>
</dbReference>
<dbReference type="GO" id="GO:0005829">
    <property type="term" value="C:cytosol"/>
    <property type="evidence" value="ECO:0007669"/>
    <property type="project" value="TreeGrafter"/>
</dbReference>
<evidence type="ECO:0000256" key="6">
    <source>
        <dbReference type="ARBA" id="ARBA00023160"/>
    </source>
</evidence>
<comment type="subcellular location">
    <subcellularLocation>
        <location evidence="7">Cytoplasm</location>
    </subcellularLocation>
</comment>
<dbReference type="Proteomes" id="UP001337580">
    <property type="component" value="Chromosome"/>
</dbReference>
<comment type="function">
    <text evidence="7">Carrier of the growing fatty acid chain in fatty acid biosynthesis.</text>
</comment>
<dbReference type="GO" id="GO:0009245">
    <property type="term" value="P:lipid A biosynthetic process"/>
    <property type="evidence" value="ECO:0007669"/>
    <property type="project" value="TreeGrafter"/>
</dbReference>
<comment type="pathway">
    <text evidence="7">Lipid metabolism; fatty acid biosynthesis.</text>
</comment>
<comment type="PTM">
    <text evidence="7">4'-phosphopantetheine is transferred from CoA to a specific serine of apo-ACP by AcpS. This modification is essential for activity because fatty acids are bound in thioester linkage to the sulfhydryl of the prosthetic group.</text>
</comment>
<evidence type="ECO:0000259" key="8">
    <source>
        <dbReference type="PROSITE" id="PS50075"/>
    </source>
</evidence>
<evidence type="ECO:0000256" key="3">
    <source>
        <dbReference type="ARBA" id="ARBA00022553"/>
    </source>
</evidence>
<dbReference type="NCBIfam" id="NF002148">
    <property type="entry name" value="PRK00982.1-2"/>
    <property type="match status" value="1"/>
</dbReference>
<dbReference type="PANTHER" id="PTHR20863:SF76">
    <property type="entry name" value="CARRIER DOMAIN-CONTAINING PROTEIN"/>
    <property type="match status" value="1"/>
</dbReference>
<comment type="similarity">
    <text evidence="7">Belongs to the acyl carrier protein (ACP) family.</text>
</comment>
<dbReference type="GO" id="GO:0016020">
    <property type="term" value="C:membrane"/>
    <property type="evidence" value="ECO:0007669"/>
    <property type="project" value="GOC"/>
</dbReference>
<accession>A0AA48HXX1</accession>
<dbReference type="GO" id="GO:0000036">
    <property type="term" value="F:acyl carrier activity"/>
    <property type="evidence" value="ECO:0007669"/>
    <property type="project" value="UniProtKB-UniRule"/>
</dbReference>
<sequence length="76" mass="8702">MVFEKIRKIISEKFELSEDNITEQTDIVEDLEADSLDMADLISSLEGEFGVEISLEDVKDFKNLGDISNYIESKIR</sequence>
<reference evidence="9" key="1">
    <citation type="journal article" date="2023" name="ISME J.">
        <title>Emergence of putative energy parasites within Clostridia revealed by genome analysis of a novel endosymbiotic clade.</title>
        <authorList>
            <person name="Takahashi K."/>
            <person name="Kuwahara H."/>
            <person name="Horikawa Y."/>
            <person name="Izawa K."/>
            <person name="Kato D."/>
            <person name="Inagaki T."/>
            <person name="Yuki M."/>
            <person name="Ohkuma M."/>
            <person name="Hongoh Y."/>
        </authorList>
    </citation>
    <scope>NUCLEOTIDE SEQUENCE</scope>
    <source>
        <strain evidence="9">CfP3-15</strain>
    </source>
</reference>
<dbReference type="InterPro" id="IPR009081">
    <property type="entry name" value="PP-bd_ACP"/>
</dbReference>
<evidence type="ECO:0000256" key="7">
    <source>
        <dbReference type="HAMAP-Rule" id="MF_01217"/>
    </source>
</evidence>
<keyword evidence="7" id="KW-0963">Cytoplasm</keyword>